<dbReference type="GO" id="GO:0015267">
    <property type="term" value="F:channel activity"/>
    <property type="evidence" value="ECO:0007669"/>
    <property type="project" value="InterPro"/>
</dbReference>
<feature type="transmembrane region" description="Helical" evidence="5">
    <location>
        <begin position="31"/>
        <end position="50"/>
    </location>
</feature>
<dbReference type="EMBL" id="MN741000">
    <property type="protein sequence ID" value="QHU22187.1"/>
    <property type="molecule type" value="Genomic_DNA"/>
</dbReference>
<proteinExistence type="predicted"/>
<evidence type="ECO:0008006" key="7">
    <source>
        <dbReference type="Google" id="ProtNLM"/>
    </source>
</evidence>
<evidence type="ECO:0000256" key="2">
    <source>
        <dbReference type="ARBA" id="ARBA00022692"/>
    </source>
</evidence>
<evidence type="ECO:0000256" key="1">
    <source>
        <dbReference type="ARBA" id="ARBA00004141"/>
    </source>
</evidence>
<dbReference type="InterPro" id="IPR000425">
    <property type="entry name" value="MIP"/>
</dbReference>
<name>A0A6C0KZV4_9ZZZZ</name>
<feature type="transmembrane region" description="Helical" evidence="5">
    <location>
        <begin position="7"/>
        <end position="25"/>
    </location>
</feature>
<accession>A0A6C0KZV4</accession>
<protein>
    <recommendedName>
        <fullName evidence="7">Major intrinsic protein</fullName>
    </recommendedName>
</protein>
<dbReference type="Pfam" id="PF00230">
    <property type="entry name" value="MIP"/>
    <property type="match status" value="1"/>
</dbReference>
<evidence type="ECO:0000256" key="4">
    <source>
        <dbReference type="ARBA" id="ARBA00023136"/>
    </source>
</evidence>
<evidence type="ECO:0000313" key="6">
    <source>
        <dbReference type="EMBL" id="QHU22187.1"/>
    </source>
</evidence>
<reference evidence="6" key="1">
    <citation type="journal article" date="2020" name="Nature">
        <title>Giant virus diversity and host interactions through global metagenomics.</title>
        <authorList>
            <person name="Schulz F."/>
            <person name="Roux S."/>
            <person name="Paez-Espino D."/>
            <person name="Jungbluth S."/>
            <person name="Walsh D.A."/>
            <person name="Denef V.J."/>
            <person name="McMahon K.D."/>
            <person name="Konstantinidis K.T."/>
            <person name="Eloe-Fadrosh E.A."/>
            <person name="Kyrpides N.C."/>
            <person name="Woyke T."/>
        </authorList>
    </citation>
    <scope>NUCLEOTIDE SEQUENCE</scope>
    <source>
        <strain evidence="6">GVMAG-S-3300013286-35</strain>
    </source>
</reference>
<keyword evidence="3 5" id="KW-1133">Transmembrane helix</keyword>
<sequence length="94" mass="9979">MKLGTKAEIFLAEFLGTFALLLSILVTGNVYAIGATFLAVICLIGGVSGAHINPAVSLVMYLNGTLESHVFALYMFSQFAGAVSAYYATKMLHL</sequence>
<evidence type="ECO:0000256" key="3">
    <source>
        <dbReference type="ARBA" id="ARBA00022989"/>
    </source>
</evidence>
<dbReference type="SUPFAM" id="SSF81338">
    <property type="entry name" value="Aquaporin-like"/>
    <property type="match status" value="1"/>
</dbReference>
<keyword evidence="2 5" id="KW-0812">Transmembrane</keyword>
<dbReference type="GO" id="GO:0016020">
    <property type="term" value="C:membrane"/>
    <property type="evidence" value="ECO:0007669"/>
    <property type="project" value="UniProtKB-SubCell"/>
</dbReference>
<feature type="transmembrane region" description="Helical" evidence="5">
    <location>
        <begin position="71"/>
        <end position="89"/>
    </location>
</feature>
<evidence type="ECO:0000256" key="5">
    <source>
        <dbReference type="SAM" id="Phobius"/>
    </source>
</evidence>
<keyword evidence="4 5" id="KW-0472">Membrane</keyword>
<organism evidence="6">
    <name type="scientific">viral metagenome</name>
    <dbReference type="NCBI Taxonomy" id="1070528"/>
    <lineage>
        <taxon>unclassified sequences</taxon>
        <taxon>metagenomes</taxon>
        <taxon>organismal metagenomes</taxon>
    </lineage>
</organism>
<dbReference type="InterPro" id="IPR023271">
    <property type="entry name" value="Aquaporin-like"/>
</dbReference>
<dbReference type="Gene3D" id="1.20.1080.10">
    <property type="entry name" value="Glycerol uptake facilitator protein"/>
    <property type="match status" value="1"/>
</dbReference>
<dbReference type="AlphaFoldDB" id="A0A6C0KZV4"/>
<comment type="subcellular location">
    <subcellularLocation>
        <location evidence="1">Membrane</location>
        <topology evidence="1">Multi-pass membrane protein</topology>
    </subcellularLocation>
</comment>